<feature type="compositionally biased region" description="Gly residues" evidence="1">
    <location>
        <begin position="163"/>
        <end position="178"/>
    </location>
</feature>
<dbReference type="EMBL" id="KK785898">
    <property type="protein sequence ID" value="KDO40579.1"/>
    <property type="molecule type" value="Genomic_DNA"/>
</dbReference>
<keyword evidence="3" id="KW-1185">Reference proteome</keyword>
<proteinExistence type="predicted"/>
<feature type="region of interest" description="Disordered" evidence="1">
    <location>
        <begin position="163"/>
        <end position="186"/>
    </location>
</feature>
<feature type="region of interest" description="Disordered" evidence="1">
    <location>
        <begin position="125"/>
        <end position="145"/>
    </location>
</feature>
<dbReference type="Proteomes" id="UP000027120">
    <property type="component" value="Unassembled WGS sequence"/>
</dbReference>
<organism evidence="2 3">
    <name type="scientific">Citrus sinensis</name>
    <name type="common">Sweet orange</name>
    <name type="synonym">Citrus aurantium var. sinensis</name>
    <dbReference type="NCBI Taxonomy" id="2711"/>
    <lineage>
        <taxon>Eukaryota</taxon>
        <taxon>Viridiplantae</taxon>
        <taxon>Streptophyta</taxon>
        <taxon>Embryophyta</taxon>
        <taxon>Tracheophyta</taxon>
        <taxon>Spermatophyta</taxon>
        <taxon>Magnoliopsida</taxon>
        <taxon>eudicotyledons</taxon>
        <taxon>Gunneridae</taxon>
        <taxon>Pentapetalae</taxon>
        <taxon>rosids</taxon>
        <taxon>malvids</taxon>
        <taxon>Sapindales</taxon>
        <taxon>Rutaceae</taxon>
        <taxon>Aurantioideae</taxon>
        <taxon>Citrus</taxon>
    </lineage>
</organism>
<evidence type="ECO:0000313" key="3">
    <source>
        <dbReference type="Proteomes" id="UP000027120"/>
    </source>
</evidence>
<dbReference type="AlphaFoldDB" id="A0A067DC46"/>
<dbReference type="STRING" id="2711.A0A067DC46"/>
<evidence type="ECO:0000313" key="2">
    <source>
        <dbReference type="EMBL" id="KDO40579.1"/>
    </source>
</evidence>
<dbReference type="eggNOG" id="ENOG502SDDS">
    <property type="taxonomic scope" value="Eukaryota"/>
</dbReference>
<sequence>MASTSRGGYQFLGIYDDDMSILESGLYKKSYDIGHSGGNFHHHVNDDDDDDDQSGAAAAAGKSNDNIDPRLLMLLKYFRELYAREAELFKKVFPGIHEEFAEAFRKIGAMLSQVKMQQSRVKTMQRSLSLGSHRTRGIGGGEPPGRLQRFKVRTVVVDGGIGQGQGAAAGSGDQGGQGDTKSISSK</sequence>
<gene>
    <name evidence="2" type="ORF">CISIN_1g041645mg</name>
</gene>
<evidence type="ECO:0000256" key="1">
    <source>
        <dbReference type="SAM" id="MobiDB-lite"/>
    </source>
</evidence>
<reference evidence="2 3" key="1">
    <citation type="submission" date="2014-04" db="EMBL/GenBank/DDBJ databases">
        <authorList>
            <consortium name="International Citrus Genome Consortium"/>
            <person name="Gmitter F."/>
            <person name="Chen C."/>
            <person name="Farmerie W."/>
            <person name="Harkins T."/>
            <person name="Desany B."/>
            <person name="Mohiuddin M."/>
            <person name="Kodira C."/>
            <person name="Borodovsky M."/>
            <person name="Lomsadze A."/>
            <person name="Burns P."/>
            <person name="Jenkins J."/>
            <person name="Prochnik S."/>
            <person name="Shu S."/>
            <person name="Chapman J."/>
            <person name="Pitluck S."/>
            <person name="Schmutz J."/>
            <person name="Rokhsar D."/>
        </authorList>
    </citation>
    <scope>NUCLEOTIDE SEQUENCE</scope>
</reference>
<dbReference type="PANTHER" id="PTHR37725">
    <property type="match status" value="1"/>
</dbReference>
<protein>
    <submittedName>
        <fullName evidence="2">Uncharacterized protein</fullName>
    </submittedName>
</protein>
<dbReference type="PANTHER" id="PTHR37725:SF1">
    <property type="match status" value="1"/>
</dbReference>
<accession>A0A067DC46</accession>
<feature type="region of interest" description="Disordered" evidence="1">
    <location>
        <begin position="42"/>
        <end position="62"/>
    </location>
</feature>
<name>A0A067DC46_CITSI</name>
<dbReference type="PaxDb" id="2711-XP_006492191.1"/>